<dbReference type="Proteomes" id="UP001055804">
    <property type="component" value="Unassembled WGS sequence"/>
</dbReference>
<dbReference type="EMBL" id="JAMZFT010000001">
    <property type="protein sequence ID" value="MCP1335056.1"/>
    <property type="molecule type" value="Genomic_DNA"/>
</dbReference>
<reference evidence="2" key="1">
    <citation type="submission" date="2022-06" db="EMBL/GenBank/DDBJ databases">
        <title>Isolation and Genomics of Futiania mangrovii gen. nov., sp. nov., a Rare and Metabolically-versatile member in the Class Alphaproteobacteria.</title>
        <authorList>
            <person name="Liu L."/>
            <person name="Huang W.-C."/>
            <person name="Pan J."/>
            <person name="Li J."/>
            <person name="Huang Y."/>
            <person name="Du H."/>
            <person name="Liu Y."/>
            <person name="Li M."/>
        </authorList>
    </citation>
    <scope>NUCLEOTIDE SEQUENCE</scope>
    <source>
        <strain evidence="2">FT118</strain>
    </source>
</reference>
<gene>
    <name evidence="2" type="ORF">NJQ99_01385</name>
</gene>
<dbReference type="RefSeq" id="WP_269331014.1">
    <property type="nucleotide sequence ID" value="NZ_JAMZFT010000001.1"/>
</dbReference>
<keyword evidence="3" id="KW-1185">Reference proteome</keyword>
<sequence>MSTNTRQAGGNNILYFIVGALVVAVGVLGYLYYDAQQNQADITVNLPSVKTD</sequence>
<dbReference type="AlphaFoldDB" id="A0A9J6PBG2"/>
<keyword evidence="1" id="KW-0812">Transmembrane</keyword>
<accession>A0A9J6PBG2</accession>
<protein>
    <submittedName>
        <fullName evidence="2">Uncharacterized protein</fullName>
    </submittedName>
</protein>
<evidence type="ECO:0000256" key="1">
    <source>
        <dbReference type="SAM" id="Phobius"/>
    </source>
</evidence>
<keyword evidence="1" id="KW-1133">Transmembrane helix</keyword>
<proteinExistence type="predicted"/>
<organism evidence="2 3">
    <name type="scientific">Futiania mangrovi</name>
    <dbReference type="NCBI Taxonomy" id="2959716"/>
    <lineage>
        <taxon>Bacteria</taxon>
        <taxon>Pseudomonadati</taxon>
        <taxon>Pseudomonadota</taxon>
        <taxon>Alphaproteobacteria</taxon>
        <taxon>Futianiales</taxon>
        <taxon>Futianiaceae</taxon>
        <taxon>Futiania</taxon>
    </lineage>
</organism>
<feature type="transmembrane region" description="Helical" evidence="1">
    <location>
        <begin position="12"/>
        <end position="33"/>
    </location>
</feature>
<keyword evidence="1" id="KW-0472">Membrane</keyword>
<evidence type="ECO:0000313" key="2">
    <source>
        <dbReference type="EMBL" id="MCP1335056.1"/>
    </source>
</evidence>
<evidence type="ECO:0000313" key="3">
    <source>
        <dbReference type="Proteomes" id="UP001055804"/>
    </source>
</evidence>
<comment type="caution">
    <text evidence="2">The sequence shown here is derived from an EMBL/GenBank/DDBJ whole genome shotgun (WGS) entry which is preliminary data.</text>
</comment>
<name>A0A9J6PBG2_9PROT</name>